<comment type="similarity">
    <text evidence="1">Belongs to the ATP-dependent AMP-binding enzyme family.</text>
</comment>
<keyword evidence="6" id="KW-1185">Reference proteome</keyword>
<dbReference type="STRING" id="1190417.SAMN05660690_2263"/>
<dbReference type="PANTHER" id="PTHR43767:SF1">
    <property type="entry name" value="NONRIBOSOMAL PEPTIDE SYNTHASE PES1 (EUROFUNG)-RELATED"/>
    <property type="match status" value="1"/>
</dbReference>
<reference evidence="6" key="1">
    <citation type="submission" date="2016-10" db="EMBL/GenBank/DDBJ databases">
        <authorList>
            <person name="Varghese N."/>
            <person name="Submissions S."/>
        </authorList>
    </citation>
    <scope>NUCLEOTIDE SEQUENCE [LARGE SCALE GENOMIC DNA]</scope>
    <source>
        <strain evidence="6">DSM 45421</strain>
    </source>
</reference>
<dbReference type="InterPro" id="IPR020845">
    <property type="entry name" value="AMP-binding_CS"/>
</dbReference>
<organism evidence="5 6">
    <name type="scientific">Geodermatophilus telluris</name>
    <dbReference type="NCBI Taxonomy" id="1190417"/>
    <lineage>
        <taxon>Bacteria</taxon>
        <taxon>Bacillati</taxon>
        <taxon>Actinomycetota</taxon>
        <taxon>Actinomycetes</taxon>
        <taxon>Geodermatophilales</taxon>
        <taxon>Geodermatophilaceae</taxon>
        <taxon>Geodermatophilus</taxon>
    </lineage>
</organism>
<dbReference type="PANTHER" id="PTHR43767">
    <property type="entry name" value="LONG-CHAIN-FATTY-ACID--COA LIGASE"/>
    <property type="match status" value="1"/>
</dbReference>
<dbReference type="AlphaFoldDB" id="A0A1G6NXP1"/>
<evidence type="ECO:0000256" key="2">
    <source>
        <dbReference type="ARBA" id="ARBA00022598"/>
    </source>
</evidence>
<dbReference type="InterPro" id="IPR045851">
    <property type="entry name" value="AMP-bd_C_sf"/>
</dbReference>
<evidence type="ECO:0000313" key="6">
    <source>
        <dbReference type="Proteomes" id="UP000199416"/>
    </source>
</evidence>
<dbReference type="GO" id="GO:0016878">
    <property type="term" value="F:acid-thiol ligase activity"/>
    <property type="evidence" value="ECO:0007669"/>
    <property type="project" value="UniProtKB-ARBA"/>
</dbReference>
<dbReference type="OrthoDB" id="3172305at2"/>
<dbReference type="InterPro" id="IPR000873">
    <property type="entry name" value="AMP-dep_synth/lig_dom"/>
</dbReference>
<dbReference type="FunFam" id="3.30.300.30:FF:000008">
    <property type="entry name" value="2,3-dihydroxybenzoate-AMP ligase"/>
    <property type="match status" value="1"/>
</dbReference>
<gene>
    <name evidence="5" type="ORF">SAMN05660690_2263</name>
</gene>
<evidence type="ECO:0000259" key="4">
    <source>
        <dbReference type="Pfam" id="PF13193"/>
    </source>
</evidence>
<evidence type="ECO:0000259" key="3">
    <source>
        <dbReference type="Pfam" id="PF00501"/>
    </source>
</evidence>
<dbReference type="Gene3D" id="3.40.50.12780">
    <property type="entry name" value="N-terminal domain of ligase-like"/>
    <property type="match status" value="1"/>
</dbReference>
<dbReference type="SUPFAM" id="SSF56801">
    <property type="entry name" value="Acetyl-CoA synthetase-like"/>
    <property type="match status" value="1"/>
</dbReference>
<dbReference type="Pfam" id="PF13193">
    <property type="entry name" value="AMP-binding_C"/>
    <property type="match status" value="1"/>
</dbReference>
<accession>A0A1G6NXP1</accession>
<dbReference type="Proteomes" id="UP000199416">
    <property type="component" value="Unassembled WGS sequence"/>
</dbReference>
<dbReference type="InterPro" id="IPR050237">
    <property type="entry name" value="ATP-dep_AMP-bd_enzyme"/>
</dbReference>
<dbReference type="RefSeq" id="WP_091365964.1">
    <property type="nucleotide sequence ID" value="NZ_FMZF01000003.1"/>
</dbReference>
<dbReference type="InterPro" id="IPR042099">
    <property type="entry name" value="ANL_N_sf"/>
</dbReference>
<dbReference type="PROSITE" id="PS00455">
    <property type="entry name" value="AMP_BINDING"/>
    <property type="match status" value="1"/>
</dbReference>
<dbReference type="EMBL" id="FMZF01000003">
    <property type="protein sequence ID" value="SDC71935.1"/>
    <property type="molecule type" value="Genomic_DNA"/>
</dbReference>
<proteinExistence type="inferred from homology"/>
<name>A0A1G6NXP1_9ACTN</name>
<evidence type="ECO:0000313" key="5">
    <source>
        <dbReference type="EMBL" id="SDC71935.1"/>
    </source>
</evidence>
<dbReference type="InterPro" id="IPR025110">
    <property type="entry name" value="AMP-bd_C"/>
</dbReference>
<dbReference type="Pfam" id="PF00501">
    <property type="entry name" value="AMP-binding"/>
    <property type="match status" value="1"/>
</dbReference>
<protein>
    <submittedName>
        <fullName evidence="5">AMP-binding enzyme C-terminal domain-containing protein</fullName>
    </submittedName>
</protein>
<feature type="domain" description="AMP-binding enzyme C-terminal" evidence="4">
    <location>
        <begin position="424"/>
        <end position="499"/>
    </location>
</feature>
<keyword evidence="2" id="KW-0436">Ligase</keyword>
<sequence>MNQGLVPAKWAALTPRAEAVVDVPNSRRMTYAEFDSLVRRAANGLRGLGLEKGDRFAVLSRNCAEYMALYYAAGRAGLVLQPLNWRLAGEELATIVRDAAPKAVVSADEWAETVEQLQRDVDVPHWLQFGDKSDGSFLRLVEAASDEEPVWTAQARDDDPFFILYTGGTTGKSKGAMHTHRSTGAMMLAQTVAERIVPTDVYMLTGQMYHIPTVLAMNYNRHGCPLVLVNFEAKQALEVIQEERVSAFLGITTMINWMMAVPDFASYDLSSLRNFQYGGGPMPSSVVRAAMDAFPCTMIQGYGQTEGAGMTFLSQEDHVRAVNGDHPERLRSCGREGFTAQIRVVDEYGRDVPQDGRTAGQIVVRGEQNMIGYLNQPELTAQTIRDGWMWTGDMATWDDERYVFIVDRAKDMIISGGENIYSVQVEEAINQHPAVLECAVFGVPDDEWGEAVKAVVVLKPGTQATEQDIVEEARKHLAGYQKPRSVDFVSQLPKAPTGKILKRELRQPYWAERDRGV</sequence>
<feature type="domain" description="AMP-dependent synthetase/ligase" evidence="3">
    <location>
        <begin position="9"/>
        <end position="374"/>
    </location>
</feature>
<dbReference type="Gene3D" id="3.30.300.30">
    <property type="match status" value="1"/>
</dbReference>
<evidence type="ECO:0000256" key="1">
    <source>
        <dbReference type="ARBA" id="ARBA00006432"/>
    </source>
</evidence>